<evidence type="ECO:0000256" key="10">
    <source>
        <dbReference type="SAM" id="Coils"/>
    </source>
</evidence>
<dbReference type="InterPro" id="IPR008266">
    <property type="entry name" value="Tyr_kinase_AS"/>
</dbReference>
<evidence type="ECO:0000256" key="2">
    <source>
        <dbReference type="ARBA" id="ARBA00011534"/>
    </source>
</evidence>
<feature type="region of interest" description="Disordered" evidence="11">
    <location>
        <begin position="311"/>
        <end position="340"/>
    </location>
</feature>
<comment type="catalytic activity">
    <reaction evidence="9">
        <text>L-seryl-[protein] + ATP = O-phospho-L-seryl-[protein] + ADP + H(+)</text>
        <dbReference type="Rhea" id="RHEA:17989"/>
        <dbReference type="Rhea" id="RHEA-COMP:9863"/>
        <dbReference type="Rhea" id="RHEA-COMP:11604"/>
        <dbReference type="ChEBI" id="CHEBI:15378"/>
        <dbReference type="ChEBI" id="CHEBI:29999"/>
        <dbReference type="ChEBI" id="CHEBI:30616"/>
        <dbReference type="ChEBI" id="CHEBI:83421"/>
        <dbReference type="ChEBI" id="CHEBI:456216"/>
        <dbReference type="EC" id="2.7.11.1"/>
    </reaction>
</comment>
<evidence type="ECO:0000259" key="12">
    <source>
        <dbReference type="PROSITE" id="PS50011"/>
    </source>
</evidence>
<feature type="region of interest" description="Disordered" evidence="11">
    <location>
        <begin position="779"/>
        <end position="799"/>
    </location>
</feature>
<proteinExistence type="predicted"/>
<dbReference type="InterPro" id="IPR000719">
    <property type="entry name" value="Prot_kinase_dom"/>
</dbReference>
<dbReference type="STRING" id="1229662.W3X0M5"/>
<dbReference type="InParanoid" id="W3X0M5"/>
<dbReference type="PROSITE" id="PS00109">
    <property type="entry name" value="PROTEIN_KINASE_TYR"/>
    <property type="match status" value="1"/>
</dbReference>
<protein>
    <recommendedName>
        <fullName evidence="5">EKC/KEOPS complex subunit BUD32</fullName>
        <ecNumber evidence="3">2.7.11.1</ecNumber>
    </recommendedName>
    <alternativeName>
        <fullName evidence="6 7">Atypical Serine/threonine protein kinase BUD32</fullName>
    </alternativeName>
    <alternativeName>
        <fullName evidence="4">EKC/KEOPS complex subunit bud32</fullName>
    </alternativeName>
</protein>
<accession>W3X0M5</accession>
<feature type="region of interest" description="Disordered" evidence="11">
    <location>
        <begin position="1"/>
        <end position="34"/>
    </location>
</feature>
<evidence type="ECO:0000256" key="1">
    <source>
        <dbReference type="ARBA" id="ARBA00003747"/>
    </source>
</evidence>
<dbReference type="EC" id="2.7.11.1" evidence="3"/>
<dbReference type="SMART" id="SM00220">
    <property type="entry name" value="S_TKc"/>
    <property type="match status" value="1"/>
</dbReference>
<dbReference type="GO" id="GO:0004674">
    <property type="term" value="F:protein serine/threonine kinase activity"/>
    <property type="evidence" value="ECO:0007669"/>
    <property type="project" value="UniProtKB-EC"/>
</dbReference>
<name>W3X0M5_PESFW</name>
<reference evidence="14" key="1">
    <citation type="journal article" date="2015" name="BMC Genomics">
        <title>Genomic and transcriptomic analysis of the endophytic fungus Pestalotiopsis fici reveals its lifestyle and high potential for synthesis of natural products.</title>
        <authorList>
            <person name="Wang X."/>
            <person name="Zhang X."/>
            <person name="Liu L."/>
            <person name="Xiang M."/>
            <person name="Wang W."/>
            <person name="Sun X."/>
            <person name="Che Y."/>
            <person name="Guo L."/>
            <person name="Liu G."/>
            <person name="Guo L."/>
            <person name="Wang C."/>
            <person name="Yin W.B."/>
            <person name="Stadler M."/>
            <person name="Zhang X."/>
            <person name="Liu X."/>
        </authorList>
    </citation>
    <scope>NUCLEOTIDE SEQUENCE [LARGE SCALE GENOMIC DNA]</scope>
    <source>
        <strain evidence="14">W106-1 / CGMCC3.15140</strain>
    </source>
</reference>
<evidence type="ECO:0000256" key="5">
    <source>
        <dbReference type="ARBA" id="ARBA00019973"/>
    </source>
</evidence>
<evidence type="ECO:0000256" key="11">
    <source>
        <dbReference type="SAM" id="MobiDB-lite"/>
    </source>
</evidence>
<sequence length="880" mass="98641">MRLASAFENRRRKASRSPPRGRSKHRQEKSPDTKEVVVVKRIAITFSQQEEARWRSEMEYIRKSSKAMNCFPYTFGYSGARESDSGTHIEIVRPSLPGNIYRVKASGLFPLSEVVDATCRCMLKALQHLAANGIVHRDVRPGNIFYSEDRNGNLTLKLANFGLRIDAEHPALSLRMDPYRAPEAQARETRIHASDMWSLFATLAELADQYRPGSNRTYHEAWSRLYAIATAKPARGTLDLRGMKEVVIWEADCRATASQMLAKFYETPSSTSRSGGGSDFMSWDAWIARVGGEAVAKGLYDGTTDSRSLAVLRNPVVNTSSAKPEKRKEKPKSNTTSEKAKISVALPDGWLDILSDDDAAGTIGADMRKAIRGEIKRAIEEEMRQCDEPQLRKALELELKELLSPTGLGTTRDDAIATLKTKLENAREDRKQMEHQLTEARAVLEKQDKEVKKLMADMREERDARATEATLKDTGHEQDAVAKAEAKARELNKVKAALEAELQEAIKDKKDCEATLRELLEARDASFAQVKEAIDAKEAAESRVDAMLQEKAAAETREKNAIEAKSVMKAELDQALVSRDELRAQVQQFEEALQSRDVMISRLQNVSDMPSDTVELKKFQDVSSQLREALENRDASETQMKEAIEARATLKAQLREALESRDLLKTQLQLLEEERDHANRALFQSNDQQDGGVLPSIEDNIDAQIKAAMEEKESVEAELKQVAMDRLATEAKLKDAVGARRSAEEQIRKASVVREDVEAALQRLRRERDSLKAQVVRNAAGAARDEHGEVSGEGDEDTPVITYHMNPLVEEKHRHFLGLEGDSLMERRRDELASNDNDGVTTKRRKIITEFGSPSITVMGRHSSEFMTGVSGDRRIRILC</sequence>
<dbReference type="PANTHER" id="PTHR24361">
    <property type="entry name" value="MITOGEN-ACTIVATED KINASE KINASE KINASE"/>
    <property type="match status" value="1"/>
</dbReference>
<dbReference type="GO" id="GO:0005524">
    <property type="term" value="F:ATP binding"/>
    <property type="evidence" value="ECO:0007669"/>
    <property type="project" value="InterPro"/>
</dbReference>
<dbReference type="GeneID" id="19273552"/>
<dbReference type="Proteomes" id="UP000030651">
    <property type="component" value="Unassembled WGS sequence"/>
</dbReference>
<comment type="subunit">
    <text evidence="2">Component of the EKC/KEOPS complex composed of at least BUD32, CGI121, GON7, KAE1 and PCC1; the whole complex dimerizes.</text>
</comment>
<dbReference type="PANTHER" id="PTHR24361:SF678">
    <property type="entry name" value="SPORULATION-SPECIFIC PROTEIN 1"/>
    <property type="match status" value="1"/>
</dbReference>
<keyword evidence="14" id="KW-1185">Reference proteome</keyword>
<keyword evidence="10" id="KW-0175">Coiled coil</keyword>
<gene>
    <name evidence="13" type="ORF">PFICI_08539</name>
</gene>
<dbReference type="KEGG" id="pfy:PFICI_08539"/>
<dbReference type="GO" id="GO:0005737">
    <property type="term" value="C:cytoplasm"/>
    <property type="evidence" value="ECO:0007669"/>
    <property type="project" value="TreeGrafter"/>
</dbReference>
<dbReference type="SUPFAM" id="SSF56112">
    <property type="entry name" value="Protein kinase-like (PK-like)"/>
    <property type="match status" value="1"/>
</dbReference>
<evidence type="ECO:0000313" key="14">
    <source>
        <dbReference type="Proteomes" id="UP000030651"/>
    </source>
</evidence>
<dbReference type="Pfam" id="PF00069">
    <property type="entry name" value="Pkinase"/>
    <property type="match status" value="1"/>
</dbReference>
<comment type="function">
    <text evidence="1">Component of the EKC/KEOPS complex that is required for the formation of a threonylcarbamoyl group on adenosine at position 37 (t(6)A37) in tRNAs that read codons beginning with adenine. The complex is probably involved in the transfer of the threonylcarbamoyl moiety of threonylcarbamoyl-AMP (TC-AMP) to the N6 group of A37. BUD32 has ATPase activity in the context of the EKC/KEOPS complex and likely plays a supporting role to the catalytic subunit KAE1. The EKC/KEOPS complex also promotes both telomere uncapping and telomere elongation. The complex is required for efficient recruitment of transcriptional coactivators.</text>
</comment>
<dbReference type="Gene3D" id="1.10.510.10">
    <property type="entry name" value="Transferase(Phosphotransferase) domain 1"/>
    <property type="match status" value="1"/>
</dbReference>
<dbReference type="eggNOG" id="KOG1006">
    <property type="taxonomic scope" value="Eukaryota"/>
</dbReference>
<dbReference type="InterPro" id="IPR011009">
    <property type="entry name" value="Kinase-like_dom_sf"/>
</dbReference>
<dbReference type="OrthoDB" id="4062651at2759"/>
<evidence type="ECO:0000256" key="9">
    <source>
        <dbReference type="ARBA" id="ARBA00048679"/>
    </source>
</evidence>
<dbReference type="RefSeq" id="XP_007835311.1">
    <property type="nucleotide sequence ID" value="XM_007837120.1"/>
</dbReference>
<dbReference type="EMBL" id="KI912114">
    <property type="protein sequence ID" value="ETS78686.1"/>
    <property type="molecule type" value="Genomic_DNA"/>
</dbReference>
<dbReference type="InterPro" id="IPR053235">
    <property type="entry name" value="Ser_Thr_kinase"/>
</dbReference>
<evidence type="ECO:0000256" key="7">
    <source>
        <dbReference type="ARBA" id="ARBA00033194"/>
    </source>
</evidence>
<dbReference type="PROSITE" id="PS50011">
    <property type="entry name" value="PROTEIN_KINASE_DOM"/>
    <property type="match status" value="1"/>
</dbReference>
<evidence type="ECO:0000256" key="8">
    <source>
        <dbReference type="ARBA" id="ARBA00047899"/>
    </source>
</evidence>
<evidence type="ECO:0000256" key="6">
    <source>
        <dbReference type="ARBA" id="ARBA00030980"/>
    </source>
</evidence>
<dbReference type="HOGENOM" id="CLU_327079_0_0_1"/>
<feature type="coiled-coil region" evidence="10">
    <location>
        <begin position="626"/>
        <end position="774"/>
    </location>
</feature>
<evidence type="ECO:0000256" key="4">
    <source>
        <dbReference type="ARBA" id="ARBA00013948"/>
    </source>
</evidence>
<feature type="coiled-coil region" evidence="10">
    <location>
        <begin position="416"/>
        <end position="592"/>
    </location>
</feature>
<dbReference type="AlphaFoldDB" id="W3X0M5"/>
<evidence type="ECO:0000256" key="3">
    <source>
        <dbReference type="ARBA" id="ARBA00012513"/>
    </source>
</evidence>
<organism evidence="13 14">
    <name type="scientific">Pestalotiopsis fici (strain W106-1 / CGMCC3.15140)</name>
    <dbReference type="NCBI Taxonomy" id="1229662"/>
    <lineage>
        <taxon>Eukaryota</taxon>
        <taxon>Fungi</taxon>
        <taxon>Dikarya</taxon>
        <taxon>Ascomycota</taxon>
        <taxon>Pezizomycotina</taxon>
        <taxon>Sordariomycetes</taxon>
        <taxon>Xylariomycetidae</taxon>
        <taxon>Amphisphaeriales</taxon>
        <taxon>Sporocadaceae</taxon>
        <taxon>Pestalotiopsis</taxon>
    </lineage>
</organism>
<feature type="compositionally biased region" description="Basic and acidic residues" evidence="11">
    <location>
        <begin position="323"/>
        <end position="332"/>
    </location>
</feature>
<feature type="compositionally biased region" description="Basic residues" evidence="11">
    <location>
        <begin position="10"/>
        <end position="27"/>
    </location>
</feature>
<comment type="catalytic activity">
    <reaction evidence="8">
        <text>L-threonyl-[protein] + ATP = O-phospho-L-threonyl-[protein] + ADP + H(+)</text>
        <dbReference type="Rhea" id="RHEA:46608"/>
        <dbReference type="Rhea" id="RHEA-COMP:11060"/>
        <dbReference type="Rhea" id="RHEA-COMP:11605"/>
        <dbReference type="ChEBI" id="CHEBI:15378"/>
        <dbReference type="ChEBI" id="CHEBI:30013"/>
        <dbReference type="ChEBI" id="CHEBI:30616"/>
        <dbReference type="ChEBI" id="CHEBI:61977"/>
        <dbReference type="ChEBI" id="CHEBI:456216"/>
        <dbReference type="EC" id="2.7.11.1"/>
    </reaction>
</comment>
<feature type="domain" description="Protein kinase" evidence="12">
    <location>
        <begin position="1"/>
        <end position="265"/>
    </location>
</feature>
<evidence type="ECO:0000313" key="13">
    <source>
        <dbReference type="EMBL" id="ETS78686.1"/>
    </source>
</evidence>